<dbReference type="GO" id="GO:0000981">
    <property type="term" value="F:DNA-binding transcription factor activity, RNA polymerase II-specific"/>
    <property type="evidence" value="ECO:0007669"/>
    <property type="project" value="TreeGrafter"/>
</dbReference>
<evidence type="ECO:0000313" key="15">
    <source>
        <dbReference type="EMBL" id="KAK0423539.1"/>
    </source>
</evidence>
<dbReference type="Proteomes" id="UP001175271">
    <property type="component" value="Unassembled WGS sequence"/>
</dbReference>
<dbReference type="PROSITE" id="PS00658">
    <property type="entry name" value="FORK_HEAD_2"/>
    <property type="match status" value="1"/>
</dbReference>
<keyword evidence="7" id="KW-0805">Transcription regulation</keyword>
<dbReference type="SMART" id="SM00339">
    <property type="entry name" value="FH"/>
    <property type="match status" value="1"/>
</dbReference>
<dbReference type="CDD" id="cd20032">
    <property type="entry name" value="FH_FOXO"/>
    <property type="match status" value="1"/>
</dbReference>
<dbReference type="InterPro" id="IPR036390">
    <property type="entry name" value="WH_DNA-bd_sf"/>
</dbReference>
<evidence type="ECO:0000259" key="14">
    <source>
        <dbReference type="PROSITE" id="PS50039"/>
    </source>
</evidence>
<evidence type="ECO:0000313" key="16">
    <source>
        <dbReference type="Proteomes" id="UP001175271"/>
    </source>
</evidence>
<evidence type="ECO:0000256" key="6">
    <source>
        <dbReference type="ARBA" id="ARBA00022604"/>
    </source>
</evidence>
<keyword evidence="9" id="KW-0804">Transcription</keyword>
<evidence type="ECO:0000256" key="4">
    <source>
        <dbReference type="ARBA" id="ARBA00022490"/>
    </source>
</evidence>
<evidence type="ECO:0000256" key="12">
    <source>
        <dbReference type="PROSITE-ProRule" id="PRU00089"/>
    </source>
</evidence>
<evidence type="ECO:0000256" key="8">
    <source>
        <dbReference type="ARBA" id="ARBA00023125"/>
    </source>
</evidence>
<dbReference type="InterPro" id="IPR030456">
    <property type="entry name" value="TF_fork_head_CS_2"/>
</dbReference>
<feature type="region of interest" description="Disordered" evidence="13">
    <location>
        <begin position="56"/>
        <end position="111"/>
    </location>
</feature>
<evidence type="ECO:0000256" key="9">
    <source>
        <dbReference type="ARBA" id="ARBA00023163"/>
    </source>
</evidence>
<dbReference type="GO" id="GO:0005634">
    <property type="term" value="C:nucleus"/>
    <property type="evidence" value="ECO:0007669"/>
    <property type="project" value="UniProtKB-SubCell"/>
</dbReference>
<dbReference type="GO" id="GO:0005737">
    <property type="term" value="C:cytoplasm"/>
    <property type="evidence" value="ECO:0007669"/>
    <property type="project" value="UniProtKB-SubCell"/>
</dbReference>
<evidence type="ECO:0000256" key="3">
    <source>
        <dbReference type="ARBA" id="ARBA00022473"/>
    </source>
</evidence>
<dbReference type="GO" id="GO:0000978">
    <property type="term" value="F:RNA polymerase II cis-regulatory region sequence-specific DNA binding"/>
    <property type="evidence" value="ECO:0007669"/>
    <property type="project" value="TreeGrafter"/>
</dbReference>
<dbReference type="InterPro" id="IPR036388">
    <property type="entry name" value="WH-like_DNA-bd_sf"/>
</dbReference>
<keyword evidence="6" id="KW-0341">Growth regulation</keyword>
<reference evidence="15" key="1">
    <citation type="submission" date="2023-06" db="EMBL/GenBank/DDBJ databases">
        <title>Genomic analysis of the entomopathogenic nematode Steinernema hermaphroditum.</title>
        <authorList>
            <person name="Schwarz E.M."/>
            <person name="Heppert J.K."/>
            <person name="Baniya A."/>
            <person name="Schwartz H.T."/>
            <person name="Tan C.-H."/>
            <person name="Antoshechkin I."/>
            <person name="Sternberg P.W."/>
            <person name="Goodrich-Blair H."/>
            <person name="Dillman A.R."/>
        </authorList>
    </citation>
    <scope>NUCLEOTIDE SEQUENCE</scope>
    <source>
        <strain evidence="15">PS9179</strain>
        <tissue evidence="15">Whole animal</tissue>
    </source>
</reference>
<dbReference type="SUPFAM" id="SSF46785">
    <property type="entry name" value="Winged helix' DNA-binding domain"/>
    <property type="match status" value="1"/>
</dbReference>
<dbReference type="EMBL" id="JAUCMV010000001">
    <property type="protein sequence ID" value="KAK0423539.1"/>
    <property type="molecule type" value="Genomic_DNA"/>
</dbReference>
<proteinExistence type="predicted"/>
<comment type="caution">
    <text evidence="15">The sequence shown here is derived from an EMBL/GenBank/DDBJ whole genome shotgun (WGS) entry which is preliminary data.</text>
</comment>
<evidence type="ECO:0000256" key="13">
    <source>
        <dbReference type="SAM" id="MobiDB-lite"/>
    </source>
</evidence>
<feature type="region of interest" description="Disordered" evidence="13">
    <location>
        <begin position="189"/>
        <end position="244"/>
    </location>
</feature>
<dbReference type="PANTHER" id="PTHR45767:SF2">
    <property type="entry name" value="FORKHEAD BOX PROTEIN O"/>
    <property type="match status" value="1"/>
</dbReference>
<name>A0AA39IHV0_9BILA</name>
<dbReference type="Pfam" id="PF00250">
    <property type="entry name" value="Forkhead"/>
    <property type="match status" value="1"/>
</dbReference>
<keyword evidence="8 12" id="KW-0238">DNA-binding</keyword>
<keyword evidence="3" id="KW-0217">Developmental protein</keyword>
<keyword evidence="4" id="KW-0963">Cytoplasm</keyword>
<evidence type="ECO:0000256" key="5">
    <source>
        <dbReference type="ARBA" id="ARBA00022553"/>
    </source>
</evidence>
<dbReference type="PROSITE" id="PS50039">
    <property type="entry name" value="FORK_HEAD_3"/>
    <property type="match status" value="1"/>
</dbReference>
<dbReference type="PRINTS" id="PR00053">
    <property type="entry name" value="FORKHEAD"/>
</dbReference>
<evidence type="ECO:0000256" key="7">
    <source>
        <dbReference type="ARBA" id="ARBA00023015"/>
    </source>
</evidence>
<dbReference type="AlphaFoldDB" id="A0AA39IHV0"/>
<dbReference type="InterPro" id="IPR001766">
    <property type="entry name" value="Fork_head_dom"/>
</dbReference>
<evidence type="ECO:0000256" key="10">
    <source>
        <dbReference type="ARBA" id="ARBA00023242"/>
    </source>
</evidence>
<keyword evidence="16" id="KW-1185">Reference proteome</keyword>
<protein>
    <recommendedName>
        <fullName evidence="11">Forkhead box protein O</fullName>
    </recommendedName>
</protein>
<accession>A0AA39IHV0</accession>
<comment type="subcellular location">
    <subcellularLocation>
        <location evidence="2">Cytoplasm</location>
    </subcellularLocation>
    <subcellularLocation>
        <location evidence="1 12">Nucleus</location>
    </subcellularLocation>
</comment>
<sequence>MAMAGEMEDDDFMVEPRGRCNTWPMQHHQAEEYMMPSPPQHPNPLPSIQHVVNSHPYYRHPDNGYSHPAFHDDQILPPTGQELEGHTPPKRKRNRRKPADALAQKKPNPWGEESYSDLIAKALEVAPEGRMKLNEIYAWFSENIPYFRERSSQEEAAGWKNSIRHNLSLHNRFMRIQNEGAGKSSWWVINPDAKPGRNPRRPRAATMEATSKVSMEKKRRGAKKRVEMPGTIRGPGLQPGSSLVGSQASIMSHDPYGDADEPMNNFDGFRQVSTICGWKTKFLFRPRTQSTISIPATTSRVSPSMEQAAFDEFDFPPWVDNAAAQAHAQAAAPHCVNELLDRTGQIRIGDNGVPDASTFPRMLNGPQINGIKTSPTQMAAQIQVKQEPIASMANGGIKTEINGVQPPPSYHELDPVRGTSQLQHNPLLRTAQLQTHLLGAKLAAPPPVGVGFSCFPAPMYSAAIAAGSTMLPWSASTSTAALIAQPTCGLSAGLPTDLENLNLPDSHSLMDLDMESLLRHELELSQNEKLGFD</sequence>
<organism evidence="15 16">
    <name type="scientific">Steinernema hermaphroditum</name>
    <dbReference type="NCBI Taxonomy" id="289476"/>
    <lineage>
        <taxon>Eukaryota</taxon>
        <taxon>Metazoa</taxon>
        <taxon>Ecdysozoa</taxon>
        <taxon>Nematoda</taxon>
        <taxon>Chromadorea</taxon>
        <taxon>Rhabditida</taxon>
        <taxon>Tylenchina</taxon>
        <taxon>Panagrolaimomorpha</taxon>
        <taxon>Strongyloidoidea</taxon>
        <taxon>Steinernematidae</taxon>
        <taxon>Steinernema</taxon>
    </lineage>
</organism>
<gene>
    <name evidence="15" type="ORF">QR680_008196</name>
</gene>
<keyword evidence="10 12" id="KW-0539">Nucleus</keyword>
<evidence type="ECO:0000256" key="11">
    <source>
        <dbReference type="ARBA" id="ARBA00039893"/>
    </source>
</evidence>
<evidence type="ECO:0000256" key="2">
    <source>
        <dbReference type="ARBA" id="ARBA00004496"/>
    </source>
</evidence>
<evidence type="ECO:0000256" key="1">
    <source>
        <dbReference type="ARBA" id="ARBA00004123"/>
    </source>
</evidence>
<dbReference type="PANTHER" id="PTHR45767">
    <property type="entry name" value="FORKHEAD BOX PROTEIN O"/>
    <property type="match status" value="1"/>
</dbReference>
<keyword evidence="5" id="KW-0597">Phosphoprotein</keyword>
<dbReference type="Gene3D" id="1.10.10.10">
    <property type="entry name" value="Winged helix-like DNA-binding domain superfamily/Winged helix DNA-binding domain"/>
    <property type="match status" value="1"/>
</dbReference>
<feature type="DNA-binding region" description="Fork-head" evidence="12">
    <location>
        <begin position="110"/>
        <end position="203"/>
    </location>
</feature>
<feature type="domain" description="Fork-head" evidence="14">
    <location>
        <begin position="110"/>
        <end position="203"/>
    </location>
</feature>